<proteinExistence type="predicted"/>
<reference evidence="2 3" key="1">
    <citation type="submission" date="2014-04" db="EMBL/GenBank/DDBJ databases">
        <title>Evolutionary Origins and Diversification of the Mycorrhizal Mutualists.</title>
        <authorList>
            <consortium name="DOE Joint Genome Institute"/>
            <consortium name="Mycorrhizal Genomics Consortium"/>
            <person name="Kohler A."/>
            <person name="Kuo A."/>
            <person name="Nagy L.G."/>
            <person name="Floudas D."/>
            <person name="Copeland A."/>
            <person name="Barry K.W."/>
            <person name="Cichocki N."/>
            <person name="Veneault-Fourrey C."/>
            <person name="LaButti K."/>
            <person name="Lindquist E.A."/>
            <person name="Lipzen A."/>
            <person name="Lundell T."/>
            <person name="Morin E."/>
            <person name="Murat C."/>
            <person name="Riley R."/>
            <person name="Ohm R."/>
            <person name="Sun H."/>
            <person name="Tunlid A."/>
            <person name="Henrissat B."/>
            <person name="Grigoriev I.V."/>
            <person name="Hibbett D.S."/>
            <person name="Martin F."/>
        </authorList>
    </citation>
    <scope>NUCLEOTIDE SEQUENCE [LARGE SCALE GENOMIC DNA]</scope>
    <source>
        <strain evidence="2 3">Koide BX008</strain>
    </source>
</reference>
<name>A0A0C2SUG4_AMAMK</name>
<dbReference type="EMBL" id="KN818360">
    <property type="protein sequence ID" value="KIL57699.1"/>
    <property type="molecule type" value="Genomic_DNA"/>
</dbReference>
<evidence type="ECO:0000256" key="1">
    <source>
        <dbReference type="SAM" id="SignalP"/>
    </source>
</evidence>
<dbReference type="Pfam" id="PF11937">
    <property type="entry name" value="DUF3455"/>
    <property type="match status" value="1"/>
</dbReference>
<feature type="chain" id="PRO_5002155598" description="Malate dehydrogenase" evidence="1">
    <location>
        <begin position="18"/>
        <end position="240"/>
    </location>
</feature>
<evidence type="ECO:0008006" key="4">
    <source>
        <dbReference type="Google" id="ProtNLM"/>
    </source>
</evidence>
<sequence length="240" mass="25493">MKALFIALAAFIPLVASRPSSCDIRKAQLVLPPNQTALTPPTGPPVFIAAAFGVQNYTCNATSHTYTSTGAVAELLDISCLYGKPEFHNAQNDLYNSWSLLPSSVTIQDAISLLDNAPTVLGQHYFIKNPIGTTPAILPKWDFTSTQHNADAFVVGSKVGDLTAPTGSADVDWLQLKGVEGSLAKTIYRTDTKGGQPPASCTAGSPPLSVKYASKYCKSCFLNTPCSLLIPDRVLLTMAT</sequence>
<dbReference type="Proteomes" id="UP000054549">
    <property type="component" value="Unassembled WGS sequence"/>
</dbReference>
<evidence type="ECO:0000313" key="2">
    <source>
        <dbReference type="EMBL" id="KIL57699.1"/>
    </source>
</evidence>
<evidence type="ECO:0000313" key="3">
    <source>
        <dbReference type="Proteomes" id="UP000054549"/>
    </source>
</evidence>
<gene>
    <name evidence="2" type="ORF">M378DRAFT_87522</name>
</gene>
<dbReference type="PANTHER" id="PTHR35567:SF1">
    <property type="entry name" value="CONSERVED FUNGAL PROTEIN (AFU_ORTHOLOGUE AFUA_1G14230)"/>
    <property type="match status" value="1"/>
</dbReference>
<keyword evidence="3" id="KW-1185">Reference proteome</keyword>
<protein>
    <recommendedName>
        <fullName evidence="4">Malate dehydrogenase</fullName>
    </recommendedName>
</protein>
<dbReference type="AlphaFoldDB" id="A0A0C2SUG4"/>
<dbReference type="InParanoid" id="A0A0C2SUG4"/>
<dbReference type="InterPro" id="IPR021851">
    <property type="entry name" value="DUF3455"/>
</dbReference>
<keyword evidence="1" id="KW-0732">Signal</keyword>
<dbReference type="OrthoDB" id="1859733at2759"/>
<dbReference type="HOGENOM" id="CLU_067863_3_1_1"/>
<feature type="signal peptide" evidence="1">
    <location>
        <begin position="1"/>
        <end position="17"/>
    </location>
</feature>
<accession>A0A0C2SUG4</accession>
<organism evidence="2 3">
    <name type="scientific">Amanita muscaria (strain Koide BX008)</name>
    <dbReference type="NCBI Taxonomy" id="946122"/>
    <lineage>
        <taxon>Eukaryota</taxon>
        <taxon>Fungi</taxon>
        <taxon>Dikarya</taxon>
        <taxon>Basidiomycota</taxon>
        <taxon>Agaricomycotina</taxon>
        <taxon>Agaricomycetes</taxon>
        <taxon>Agaricomycetidae</taxon>
        <taxon>Agaricales</taxon>
        <taxon>Pluteineae</taxon>
        <taxon>Amanitaceae</taxon>
        <taxon>Amanita</taxon>
    </lineage>
</organism>
<dbReference type="PANTHER" id="PTHR35567">
    <property type="entry name" value="MALATE DEHYDROGENASE (AFU_ORTHOLOGUE AFUA_2G13800)"/>
    <property type="match status" value="1"/>
</dbReference>